<dbReference type="RefSeq" id="WP_345695946.1">
    <property type="nucleotide sequence ID" value="NZ_BAABIS010000001.1"/>
</dbReference>
<dbReference type="PANTHER" id="PTHR48079:SF6">
    <property type="entry name" value="NAD(P)-BINDING DOMAIN-CONTAINING PROTEIN-RELATED"/>
    <property type="match status" value="1"/>
</dbReference>
<dbReference type="Gene3D" id="3.40.50.720">
    <property type="entry name" value="NAD(P)-binding Rossmann-like Domain"/>
    <property type="match status" value="1"/>
</dbReference>
<proteinExistence type="predicted"/>
<reference evidence="3" key="1">
    <citation type="journal article" date="2019" name="Int. J. Syst. Evol. Microbiol.">
        <title>The Global Catalogue of Microorganisms (GCM) 10K type strain sequencing project: providing services to taxonomists for standard genome sequencing and annotation.</title>
        <authorList>
            <consortium name="The Broad Institute Genomics Platform"/>
            <consortium name="The Broad Institute Genome Sequencing Center for Infectious Disease"/>
            <person name="Wu L."/>
            <person name="Ma J."/>
        </authorList>
    </citation>
    <scope>NUCLEOTIDE SEQUENCE [LARGE SCALE GENOMIC DNA]</scope>
    <source>
        <strain evidence="3">JCM 13006</strain>
    </source>
</reference>
<evidence type="ECO:0000259" key="1">
    <source>
        <dbReference type="Pfam" id="PF01370"/>
    </source>
</evidence>
<dbReference type="InterPro" id="IPR051783">
    <property type="entry name" value="NAD(P)-dependent_oxidoreduct"/>
</dbReference>
<sequence>MKILLIGATGYIGSAIAENLTRTGHEVVALVRDAAGKGELPYEKRVADLTDPAALGAAVTADIDAVIHAGVPSGDQAVDAAAIDALTAPLRGTDRAFVYTSGVWVLGATGVEPVGEDAPVNPLPIVGYRPEIEQQVLATATDGVRAVVIRPGIVFGRGGGIPALLGNLAREHGEPKYTGAEGVRWPMVQVDDLAELFTLAAERAEAGSLWHGVTQAAVPVRELAGAAGRAAGVVTAPALWPLEEAAAAVGALFADALALDQAVSGQAARDRLGWKPRHEDAVSELANGS</sequence>
<organism evidence="2 3">
    <name type="scientific">Kitasatospora terrestris</name>
    <dbReference type="NCBI Taxonomy" id="258051"/>
    <lineage>
        <taxon>Bacteria</taxon>
        <taxon>Bacillati</taxon>
        <taxon>Actinomycetota</taxon>
        <taxon>Actinomycetes</taxon>
        <taxon>Kitasatosporales</taxon>
        <taxon>Streptomycetaceae</taxon>
        <taxon>Kitasatospora</taxon>
    </lineage>
</organism>
<dbReference type="InterPro" id="IPR001509">
    <property type="entry name" value="Epimerase_deHydtase"/>
</dbReference>
<keyword evidence="3" id="KW-1185">Reference proteome</keyword>
<dbReference type="PANTHER" id="PTHR48079">
    <property type="entry name" value="PROTEIN YEEZ"/>
    <property type="match status" value="1"/>
</dbReference>
<gene>
    <name evidence="2" type="ORF">GCM10023235_14730</name>
</gene>
<comment type="caution">
    <text evidence="2">The sequence shown here is derived from an EMBL/GenBank/DDBJ whole genome shotgun (WGS) entry which is preliminary data.</text>
</comment>
<protein>
    <submittedName>
        <fullName evidence="2">NAD-dependent epimerase/dehydratase family protein</fullName>
    </submittedName>
</protein>
<dbReference type="Pfam" id="PF01370">
    <property type="entry name" value="Epimerase"/>
    <property type="match status" value="1"/>
</dbReference>
<dbReference type="SUPFAM" id="SSF51735">
    <property type="entry name" value="NAD(P)-binding Rossmann-fold domains"/>
    <property type="match status" value="1"/>
</dbReference>
<dbReference type="Proteomes" id="UP001501752">
    <property type="component" value="Unassembled WGS sequence"/>
</dbReference>
<name>A0ABP9DIU9_9ACTN</name>
<accession>A0ABP9DIU9</accession>
<evidence type="ECO:0000313" key="2">
    <source>
        <dbReference type="EMBL" id="GAA4840288.1"/>
    </source>
</evidence>
<dbReference type="EMBL" id="BAABIS010000001">
    <property type="protein sequence ID" value="GAA4840288.1"/>
    <property type="molecule type" value="Genomic_DNA"/>
</dbReference>
<evidence type="ECO:0000313" key="3">
    <source>
        <dbReference type="Proteomes" id="UP001501752"/>
    </source>
</evidence>
<dbReference type="InterPro" id="IPR036291">
    <property type="entry name" value="NAD(P)-bd_dom_sf"/>
</dbReference>
<feature type="domain" description="NAD-dependent epimerase/dehydratase" evidence="1">
    <location>
        <begin position="3"/>
        <end position="207"/>
    </location>
</feature>